<dbReference type="Gene3D" id="3.40.30.10">
    <property type="entry name" value="Glutaredoxin"/>
    <property type="match status" value="1"/>
</dbReference>
<protein>
    <submittedName>
        <fullName evidence="2">Protein SCO1/2</fullName>
    </submittedName>
</protein>
<dbReference type="RefSeq" id="WP_204695675.1">
    <property type="nucleotide sequence ID" value="NZ_JAFBEC010000002.1"/>
</dbReference>
<organism evidence="2 3">
    <name type="scientific">Geomicrobium sediminis</name>
    <dbReference type="NCBI Taxonomy" id="1347788"/>
    <lineage>
        <taxon>Bacteria</taxon>
        <taxon>Bacillati</taxon>
        <taxon>Bacillota</taxon>
        <taxon>Bacilli</taxon>
        <taxon>Bacillales</taxon>
        <taxon>Geomicrobium</taxon>
    </lineage>
</organism>
<gene>
    <name evidence="2" type="ORF">JOD17_000648</name>
</gene>
<dbReference type="InterPro" id="IPR036249">
    <property type="entry name" value="Thioredoxin-like_sf"/>
</dbReference>
<evidence type="ECO:0000313" key="3">
    <source>
        <dbReference type="Proteomes" id="UP000741863"/>
    </source>
</evidence>
<dbReference type="SUPFAM" id="SSF52833">
    <property type="entry name" value="Thioredoxin-like"/>
    <property type="match status" value="1"/>
</dbReference>
<dbReference type="PANTHER" id="PTHR12151:SF25">
    <property type="entry name" value="LINALOOL DEHYDRATASE_ISOMERASE DOMAIN-CONTAINING PROTEIN"/>
    <property type="match status" value="1"/>
</dbReference>
<reference evidence="2 3" key="1">
    <citation type="submission" date="2021-01" db="EMBL/GenBank/DDBJ databases">
        <title>Genomic Encyclopedia of Type Strains, Phase IV (KMG-IV): sequencing the most valuable type-strain genomes for metagenomic binning, comparative biology and taxonomic classification.</title>
        <authorList>
            <person name="Goeker M."/>
        </authorList>
    </citation>
    <scope>NUCLEOTIDE SEQUENCE [LARGE SCALE GENOMIC DNA]</scope>
    <source>
        <strain evidence="2 3">DSM 25540</strain>
    </source>
</reference>
<accession>A0ABS2P873</accession>
<keyword evidence="3" id="KW-1185">Reference proteome</keyword>
<sequence length="193" mass="21662">MIGAIFLTGCGWLYESGATTKNGTDTSDLDLFMIPFEATNQHEETITEQDMDGEYSVVNMAFTRCPSVCMMLTPNMAQVQSGLENEGIDASLYTFSVDPEFDTPERLVSYGEAYAADFESWHFLTGYDLEVIQEIATESFNTIVQPAEDDIMHTTYFFILDPDNQVIRFYDGLENDVSPIVEDLKGLTTENES</sequence>
<dbReference type="CDD" id="cd02968">
    <property type="entry name" value="SCO"/>
    <property type="match status" value="1"/>
</dbReference>
<evidence type="ECO:0000256" key="1">
    <source>
        <dbReference type="ARBA" id="ARBA00010996"/>
    </source>
</evidence>
<dbReference type="PANTHER" id="PTHR12151">
    <property type="entry name" value="ELECTRON TRANSPORT PROTIN SCO1/SENC FAMILY MEMBER"/>
    <property type="match status" value="1"/>
</dbReference>
<dbReference type="EMBL" id="JAFBEC010000002">
    <property type="protein sequence ID" value="MBM7631556.1"/>
    <property type="molecule type" value="Genomic_DNA"/>
</dbReference>
<proteinExistence type="inferred from homology"/>
<comment type="similarity">
    <text evidence="1">Belongs to the SCO1/2 family.</text>
</comment>
<dbReference type="Proteomes" id="UP000741863">
    <property type="component" value="Unassembled WGS sequence"/>
</dbReference>
<name>A0ABS2P873_9BACL</name>
<dbReference type="Pfam" id="PF02630">
    <property type="entry name" value="SCO1-SenC"/>
    <property type="match status" value="1"/>
</dbReference>
<dbReference type="InterPro" id="IPR003782">
    <property type="entry name" value="SCO1/SenC"/>
</dbReference>
<evidence type="ECO:0000313" key="2">
    <source>
        <dbReference type="EMBL" id="MBM7631556.1"/>
    </source>
</evidence>
<comment type="caution">
    <text evidence="2">The sequence shown here is derived from an EMBL/GenBank/DDBJ whole genome shotgun (WGS) entry which is preliminary data.</text>
</comment>